<protein>
    <submittedName>
        <fullName evidence="2">Uncharacterized protein</fullName>
    </submittedName>
</protein>
<organism evidence="2 3">
    <name type="scientific">Linum trigynum</name>
    <dbReference type="NCBI Taxonomy" id="586398"/>
    <lineage>
        <taxon>Eukaryota</taxon>
        <taxon>Viridiplantae</taxon>
        <taxon>Streptophyta</taxon>
        <taxon>Embryophyta</taxon>
        <taxon>Tracheophyta</taxon>
        <taxon>Spermatophyta</taxon>
        <taxon>Magnoliopsida</taxon>
        <taxon>eudicotyledons</taxon>
        <taxon>Gunneridae</taxon>
        <taxon>Pentapetalae</taxon>
        <taxon>rosids</taxon>
        <taxon>fabids</taxon>
        <taxon>Malpighiales</taxon>
        <taxon>Linaceae</taxon>
        <taxon>Linum</taxon>
    </lineage>
</organism>
<keyword evidence="3" id="KW-1185">Reference proteome</keyword>
<dbReference type="Proteomes" id="UP001497516">
    <property type="component" value="Chromosome 3"/>
</dbReference>
<feature type="compositionally biased region" description="Low complexity" evidence="1">
    <location>
        <begin position="8"/>
        <end position="18"/>
    </location>
</feature>
<evidence type="ECO:0000256" key="1">
    <source>
        <dbReference type="SAM" id="MobiDB-lite"/>
    </source>
</evidence>
<proteinExistence type="predicted"/>
<name>A0AAV2DR80_9ROSI</name>
<evidence type="ECO:0000313" key="3">
    <source>
        <dbReference type="Proteomes" id="UP001497516"/>
    </source>
</evidence>
<dbReference type="AlphaFoldDB" id="A0AAV2DR80"/>
<accession>A0AAV2DR80</accession>
<evidence type="ECO:0000313" key="2">
    <source>
        <dbReference type="EMBL" id="CAL1376017.1"/>
    </source>
</evidence>
<feature type="region of interest" description="Disordered" evidence="1">
    <location>
        <begin position="1"/>
        <end position="77"/>
    </location>
</feature>
<sequence length="117" mass="12766">MRTRNGDTAKPATTPKRTPVSRKTAAKNTYVTTPDAAVESIAPKASELEPGLPGKSEQTMDEDKPPSPTVVPDSESDQLAVEEAQVSNNTYIVMMDAKTIPRTRRVVKKVVKMVKKK</sequence>
<gene>
    <name evidence="2" type="ORF">LTRI10_LOCUS17776</name>
</gene>
<reference evidence="2 3" key="1">
    <citation type="submission" date="2024-04" db="EMBL/GenBank/DDBJ databases">
        <authorList>
            <person name="Fracassetti M."/>
        </authorList>
    </citation>
    <scope>NUCLEOTIDE SEQUENCE [LARGE SCALE GENOMIC DNA]</scope>
</reference>
<dbReference type="EMBL" id="OZ034816">
    <property type="protein sequence ID" value="CAL1376017.1"/>
    <property type="molecule type" value="Genomic_DNA"/>
</dbReference>